<sequence length="244" mass="26316">MANSPMRGALRSYGWQSSQLSQPDNAHCQIMKAVPSPISASKTAASRARVRPQLATVTANVHRRQIANLRGVDSLRTPHLAVAQGHHRAAQHTRRISSSRPALHPCNGQGNKANHQAKVGMWLAHVDACRVPPQPCPSPEMDDTSSNTVSPETTQIMSTLSSPRIPLADITPLVLAAKSSPESRFWSLDQGQVDLPSPPQSRRHAPDLTSAIGLLTEDETRRLLLLSAQSNASLATAIREIALV</sequence>
<proteinExistence type="predicted"/>
<protein>
    <submittedName>
        <fullName evidence="2">Uncharacterized protein</fullName>
    </submittedName>
</protein>
<dbReference type="Proteomes" id="UP001305647">
    <property type="component" value="Unassembled WGS sequence"/>
</dbReference>
<feature type="region of interest" description="Disordered" evidence="1">
    <location>
        <begin position="136"/>
        <end position="155"/>
    </location>
</feature>
<evidence type="ECO:0000313" key="3">
    <source>
        <dbReference type="Proteomes" id="UP001305647"/>
    </source>
</evidence>
<dbReference type="EMBL" id="MU863690">
    <property type="protein sequence ID" value="KAK4096962.1"/>
    <property type="molecule type" value="Genomic_DNA"/>
</dbReference>
<reference evidence="2" key="2">
    <citation type="submission" date="2023-05" db="EMBL/GenBank/DDBJ databases">
        <authorList>
            <consortium name="Lawrence Berkeley National Laboratory"/>
            <person name="Steindorff A."/>
            <person name="Hensen N."/>
            <person name="Bonometti L."/>
            <person name="Westerberg I."/>
            <person name="Brannstrom I.O."/>
            <person name="Guillou S."/>
            <person name="Cros-Aarteil S."/>
            <person name="Calhoun S."/>
            <person name="Haridas S."/>
            <person name="Kuo A."/>
            <person name="Mondo S."/>
            <person name="Pangilinan J."/>
            <person name="Riley R."/>
            <person name="Labutti K."/>
            <person name="Andreopoulos B."/>
            <person name="Lipzen A."/>
            <person name="Chen C."/>
            <person name="Yanf M."/>
            <person name="Daum C."/>
            <person name="Ng V."/>
            <person name="Clum A."/>
            <person name="Ohm R."/>
            <person name="Martin F."/>
            <person name="Silar P."/>
            <person name="Natvig D."/>
            <person name="Lalanne C."/>
            <person name="Gautier V."/>
            <person name="Ament-Velasquez S.L."/>
            <person name="Kruys A."/>
            <person name="Hutchinson M.I."/>
            <person name="Powell A.J."/>
            <person name="Barry K."/>
            <person name="Miller A.N."/>
            <person name="Grigoriev I.V."/>
            <person name="Debuchy R."/>
            <person name="Gladieux P."/>
            <person name="Thoren M.H."/>
            <person name="Johannesson H."/>
        </authorList>
    </citation>
    <scope>NUCLEOTIDE SEQUENCE</scope>
    <source>
        <strain evidence="2">CBS 757.83</strain>
    </source>
</reference>
<organism evidence="2 3">
    <name type="scientific">Parathielavia hyrcaniae</name>
    <dbReference type="NCBI Taxonomy" id="113614"/>
    <lineage>
        <taxon>Eukaryota</taxon>
        <taxon>Fungi</taxon>
        <taxon>Dikarya</taxon>
        <taxon>Ascomycota</taxon>
        <taxon>Pezizomycotina</taxon>
        <taxon>Sordariomycetes</taxon>
        <taxon>Sordariomycetidae</taxon>
        <taxon>Sordariales</taxon>
        <taxon>Chaetomiaceae</taxon>
        <taxon>Parathielavia</taxon>
    </lineage>
</organism>
<name>A0AAN6PS67_9PEZI</name>
<comment type="caution">
    <text evidence="2">The sequence shown here is derived from an EMBL/GenBank/DDBJ whole genome shotgun (WGS) entry which is preliminary data.</text>
</comment>
<evidence type="ECO:0000256" key="1">
    <source>
        <dbReference type="SAM" id="MobiDB-lite"/>
    </source>
</evidence>
<gene>
    <name evidence="2" type="ORF">N658DRAFT_317217</name>
</gene>
<keyword evidence="3" id="KW-1185">Reference proteome</keyword>
<feature type="compositionally biased region" description="Polar residues" evidence="1">
    <location>
        <begin position="144"/>
        <end position="155"/>
    </location>
</feature>
<reference evidence="2" key="1">
    <citation type="journal article" date="2023" name="Mol. Phylogenet. Evol.">
        <title>Genome-scale phylogeny and comparative genomics of the fungal order Sordariales.</title>
        <authorList>
            <person name="Hensen N."/>
            <person name="Bonometti L."/>
            <person name="Westerberg I."/>
            <person name="Brannstrom I.O."/>
            <person name="Guillou S."/>
            <person name="Cros-Aarteil S."/>
            <person name="Calhoun S."/>
            <person name="Haridas S."/>
            <person name="Kuo A."/>
            <person name="Mondo S."/>
            <person name="Pangilinan J."/>
            <person name="Riley R."/>
            <person name="LaButti K."/>
            <person name="Andreopoulos B."/>
            <person name="Lipzen A."/>
            <person name="Chen C."/>
            <person name="Yan M."/>
            <person name="Daum C."/>
            <person name="Ng V."/>
            <person name="Clum A."/>
            <person name="Steindorff A."/>
            <person name="Ohm R.A."/>
            <person name="Martin F."/>
            <person name="Silar P."/>
            <person name="Natvig D.O."/>
            <person name="Lalanne C."/>
            <person name="Gautier V."/>
            <person name="Ament-Velasquez S.L."/>
            <person name="Kruys A."/>
            <person name="Hutchinson M.I."/>
            <person name="Powell A.J."/>
            <person name="Barry K."/>
            <person name="Miller A.N."/>
            <person name="Grigoriev I.V."/>
            <person name="Debuchy R."/>
            <person name="Gladieux P."/>
            <person name="Hiltunen Thoren M."/>
            <person name="Johannesson H."/>
        </authorList>
    </citation>
    <scope>NUCLEOTIDE SEQUENCE</scope>
    <source>
        <strain evidence="2">CBS 757.83</strain>
    </source>
</reference>
<dbReference type="AlphaFoldDB" id="A0AAN6PS67"/>
<accession>A0AAN6PS67</accession>
<evidence type="ECO:0000313" key="2">
    <source>
        <dbReference type="EMBL" id="KAK4096962.1"/>
    </source>
</evidence>